<comment type="caution">
    <text evidence="3">The sequence shown here is derived from an EMBL/GenBank/DDBJ whole genome shotgun (WGS) entry which is preliminary data.</text>
</comment>
<feature type="transmembrane region" description="Helical" evidence="1">
    <location>
        <begin position="12"/>
        <end position="30"/>
    </location>
</feature>
<dbReference type="Proteomes" id="UP000327011">
    <property type="component" value="Unassembled WGS sequence"/>
</dbReference>
<protein>
    <recommendedName>
        <fullName evidence="2">Putative Flp pilus-assembly TadG-like N-terminal domain-containing protein</fullName>
    </recommendedName>
</protein>
<dbReference type="EMBL" id="VYTZ01000006">
    <property type="protein sequence ID" value="KAA9377755.1"/>
    <property type="molecule type" value="Genomic_DNA"/>
</dbReference>
<name>A0A5J5K3D0_9ACTN</name>
<evidence type="ECO:0000259" key="2">
    <source>
        <dbReference type="Pfam" id="PF13400"/>
    </source>
</evidence>
<dbReference type="InterPro" id="IPR028087">
    <property type="entry name" value="Tad_N"/>
</dbReference>
<sequence>MTRARERGSVTLFTAAVVFPLMLLLAAFLWDGTAKLRAGREAYNVAEEAARAGAGQVDRRAAYTGGRYIVDQAAALRAARAYLTATGHTGSATPAGAQSIQVRVRVAKSTLFLALIGIDDITVTGTATARLVPGVEGELR</sequence>
<keyword evidence="4" id="KW-1185">Reference proteome</keyword>
<evidence type="ECO:0000256" key="1">
    <source>
        <dbReference type="SAM" id="Phobius"/>
    </source>
</evidence>
<evidence type="ECO:0000313" key="4">
    <source>
        <dbReference type="Proteomes" id="UP000327011"/>
    </source>
</evidence>
<keyword evidence="1" id="KW-1133">Transmembrane helix</keyword>
<keyword evidence="1" id="KW-0472">Membrane</keyword>
<organism evidence="3 4">
    <name type="scientific">Microbispora cellulosiformans</name>
    <dbReference type="NCBI Taxonomy" id="2614688"/>
    <lineage>
        <taxon>Bacteria</taxon>
        <taxon>Bacillati</taxon>
        <taxon>Actinomycetota</taxon>
        <taxon>Actinomycetes</taxon>
        <taxon>Streptosporangiales</taxon>
        <taxon>Streptosporangiaceae</taxon>
        <taxon>Microbispora</taxon>
    </lineage>
</organism>
<feature type="domain" description="Putative Flp pilus-assembly TadG-like N-terminal" evidence="2">
    <location>
        <begin position="8"/>
        <end position="55"/>
    </location>
</feature>
<proteinExistence type="predicted"/>
<dbReference type="AlphaFoldDB" id="A0A5J5K3D0"/>
<dbReference type="Pfam" id="PF13400">
    <property type="entry name" value="Tad"/>
    <property type="match status" value="1"/>
</dbReference>
<gene>
    <name evidence="3" type="ORF">F5972_19370</name>
</gene>
<keyword evidence="1" id="KW-0812">Transmembrane</keyword>
<accession>A0A5J5K3D0</accession>
<reference evidence="3 4" key="1">
    <citation type="submission" date="2019-09" db="EMBL/GenBank/DDBJ databases">
        <title>Screening of Novel Bioactive Compounds from Soil-Associated.</title>
        <authorList>
            <person name="Gong X."/>
        </authorList>
    </citation>
    <scope>NUCLEOTIDE SEQUENCE [LARGE SCALE GENOMIC DNA]</scope>
    <source>
        <strain evidence="3 4">Gxj-6</strain>
    </source>
</reference>
<dbReference type="RefSeq" id="WP_150934943.1">
    <property type="nucleotide sequence ID" value="NZ_VYTZ01000006.1"/>
</dbReference>
<evidence type="ECO:0000313" key="3">
    <source>
        <dbReference type="EMBL" id="KAA9377755.1"/>
    </source>
</evidence>